<dbReference type="EMBL" id="QRMS01000005">
    <property type="protein sequence ID" value="RHJ85160.1"/>
    <property type="molecule type" value="Genomic_DNA"/>
</dbReference>
<gene>
    <name evidence="2" type="ORF">DW099_15790</name>
</gene>
<comment type="caution">
    <text evidence="2">The sequence shown here is derived from an EMBL/GenBank/DDBJ whole genome shotgun (WGS) entry which is preliminary data.</text>
</comment>
<evidence type="ECO:0000313" key="3">
    <source>
        <dbReference type="Proteomes" id="UP000284841"/>
    </source>
</evidence>
<organism evidence="2 3">
    <name type="scientific">Emergencia timonensis</name>
    <dbReference type="NCBI Taxonomy" id="1776384"/>
    <lineage>
        <taxon>Bacteria</taxon>
        <taxon>Bacillati</taxon>
        <taxon>Bacillota</taxon>
        <taxon>Clostridia</taxon>
        <taxon>Peptostreptococcales</taxon>
        <taxon>Anaerovoracaceae</taxon>
        <taxon>Emergencia</taxon>
    </lineage>
</organism>
<evidence type="ECO:0000256" key="1">
    <source>
        <dbReference type="SAM" id="SignalP"/>
    </source>
</evidence>
<dbReference type="Proteomes" id="UP000284841">
    <property type="component" value="Unassembled WGS sequence"/>
</dbReference>
<feature type="chain" id="PRO_5019325675" evidence="1">
    <location>
        <begin position="24"/>
        <end position="142"/>
    </location>
</feature>
<dbReference type="OrthoDB" id="9973836at2"/>
<evidence type="ECO:0000313" key="2">
    <source>
        <dbReference type="EMBL" id="RHJ85160.1"/>
    </source>
</evidence>
<keyword evidence="1" id="KW-0732">Signal</keyword>
<reference evidence="2 3" key="1">
    <citation type="submission" date="2018-08" db="EMBL/GenBank/DDBJ databases">
        <title>A genome reference for cultivated species of the human gut microbiota.</title>
        <authorList>
            <person name="Zou Y."/>
            <person name="Xue W."/>
            <person name="Luo G."/>
        </authorList>
    </citation>
    <scope>NUCLEOTIDE SEQUENCE [LARGE SCALE GENOMIC DNA]</scope>
    <source>
        <strain evidence="2 3">AM07-24</strain>
    </source>
</reference>
<name>A0A415DX28_9FIRM</name>
<feature type="signal peptide" evidence="1">
    <location>
        <begin position="1"/>
        <end position="23"/>
    </location>
</feature>
<sequence>MRKTTIVITIVLCLIFSAMPVWADTVESVRPEQDAQLPYAYANWLTLNFTINGGNTSCSAEMPIKAGQSIDYAQVNAYIKKSSGAIVKTFSKKVKPMYGKVNWQDTHKLTSRGTYYLHVVVKCYKSGKVVETITKDSTMKPY</sequence>
<keyword evidence="3" id="KW-1185">Reference proteome</keyword>
<dbReference type="AlphaFoldDB" id="A0A415DX28"/>
<dbReference type="RefSeq" id="WP_118336339.1">
    <property type="nucleotide sequence ID" value="NZ_AP025567.1"/>
</dbReference>
<protein>
    <submittedName>
        <fullName evidence="2">Uncharacterized protein</fullName>
    </submittedName>
</protein>
<proteinExistence type="predicted"/>
<accession>A0A415DX28</accession>